<gene>
    <name evidence="4" type="ORF">B6D06_08530</name>
</gene>
<dbReference type="SUPFAM" id="SSF53448">
    <property type="entry name" value="Nucleotide-diphospho-sugar transferases"/>
    <property type="match status" value="1"/>
</dbReference>
<keyword evidence="3" id="KW-0472">Membrane</keyword>
<reference evidence="4 5" key="1">
    <citation type="submission" date="2017-03" db="EMBL/GenBank/DDBJ databases">
        <title>Comparative genomics of honeybee gut symbionts reveal geographically distinct and subgroup specific antibiotic resistance.</title>
        <authorList>
            <person name="Ludvigsen J."/>
            <person name="Porcellato D."/>
            <person name="Labee-Lund T.M."/>
            <person name="Amdam G.V."/>
            <person name="Rudi K."/>
        </authorList>
    </citation>
    <scope>NUCLEOTIDE SEQUENCE [LARGE SCALE GENOMIC DNA]</scope>
    <source>
        <strain evidence="4 5">A-4-12</strain>
    </source>
</reference>
<dbReference type="Pfam" id="PF13704">
    <property type="entry name" value="Glyco_tranf_2_4"/>
    <property type="match status" value="1"/>
</dbReference>
<dbReference type="PANTHER" id="PTHR21461:SF69">
    <property type="entry name" value="GLYCOSYLTRANSFERASE FAMILY 92 PROTEIN"/>
    <property type="match status" value="1"/>
</dbReference>
<dbReference type="Proteomes" id="UP000194968">
    <property type="component" value="Unassembled WGS sequence"/>
</dbReference>
<accession>A0A242NTH0</accession>
<evidence type="ECO:0000313" key="4">
    <source>
        <dbReference type="EMBL" id="OTQ48957.1"/>
    </source>
</evidence>
<evidence type="ECO:0000313" key="5">
    <source>
        <dbReference type="Proteomes" id="UP000194968"/>
    </source>
</evidence>
<dbReference type="AlphaFoldDB" id="A0A242NTH0"/>
<dbReference type="OrthoDB" id="7981249at2"/>
<evidence type="ECO:0008006" key="6">
    <source>
        <dbReference type="Google" id="ProtNLM"/>
    </source>
</evidence>
<dbReference type="InterPro" id="IPR029044">
    <property type="entry name" value="Nucleotide-diphossugar_trans"/>
</dbReference>
<protein>
    <recommendedName>
        <fullName evidence="6">Glycosyltransferase family 2 protein</fullName>
    </recommendedName>
</protein>
<sequence>MHKNIMDSVMKIAICAIAKEEGLYLTEWIAYHKLLGFDIIIADNGGDDNTSSLLQKFHANKIIYRINFIDYPTSPQIPAYRALARVAKKLKYDIIIFLDIDEFFSCSFPPKELIPENGVDYVSNLFNKHKLSQLSLHWICYGSKTDTDDTTKPVLSRFMHHSNEEEFWNVNTKSFVKINEYFTFLNWFYKGPPIFGVHFQPTANKKWLIDNTLYKKMDFTKKNSYNNGCILHFQLKSWAEYQRKIKRGDAAFTNNKNNKDYFKVHDYNYEKTELSEVLLNQLTTQIHRYNELNIIYKKSDNIDGIHLSKGLSNVGDQFKIKYKLLMFIKNLFGL</sequence>
<dbReference type="GO" id="GO:0005737">
    <property type="term" value="C:cytoplasm"/>
    <property type="evidence" value="ECO:0007669"/>
    <property type="project" value="TreeGrafter"/>
</dbReference>
<comment type="subcellular location">
    <subcellularLocation>
        <location evidence="1">Membrane</location>
        <topology evidence="1">Single-pass membrane protein</topology>
    </subcellularLocation>
</comment>
<organism evidence="4 5">
    <name type="scientific">Gilliamella apis</name>
    <dbReference type="NCBI Taxonomy" id="1970738"/>
    <lineage>
        <taxon>Bacteria</taxon>
        <taxon>Pseudomonadati</taxon>
        <taxon>Pseudomonadota</taxon>
        <taxon>Gammaproteobacteria</taxon>
        <taxon>Orbales</taxon>
        <taxon>Orbaceae</taxon>
        <taxon>Gilliamella</taxon>
    </lineage>
</organism>
<evidence type="ECO:0000256" key="2">
    <source>
        <dbReference type="ARBA" id="ARBA00022692"/>
    </source>
</evidence>
<dbReference type="GO" id="GO:0016757">
    <property type="term" value="F:glycosyltransferase activity"/>
    <property type="evidence" value="ECO:0007669"/>
    <property type="project" value="TreeGrafter"/>
</dbReference>
<comment type="caution">
    <text evidence="4">The sequence shown here is derived from an EMBL/GenBank/DDBJ whole genome shotgun (WGS) entry which is preliminary data.</text>
</comment>
<proteinExistence type="predicted"/>
<dbReference type="GO" id="GO:0016020">
    <property type="term" value="C:membrane"/>
    <property type="evidence" value="ECO:0007669"/>
    <property type="project" value="UniProtKB-SubCell"/>
</dbReference>
<dbReference type="EMBL" id="NASK01000099">
    <property type="protein sequence ID" value="OTQ48957.1"/>
    <property type="molecule type" value="Genomic_DNA"/>
</dbReference>
<keyword evidence="2" id="KW-0812">Transmembrane</keyword>
<dbReference type="Gene3D" id="3.90.550.10">
    <property type="entry name" value="Spore Coat Polysaccharide Biosynthesis Protein SpsA, Chain A"/>
    <property type="match status" value="1"/>
</dbReference>
<dbReference type="CDD" id="cd00761">
    <property type="entry name" value="Glyco_tranf_GTA_type"/>
    <property type="match status" value="1"/>
</dbReference>
<keyword evidence="3" id="KW-1133">Transmembrane helix</keyword>
<name>A0A242NTH0_9GAMM</name>
<dbReference type="PANTHER" id="PTHR21461">
    <property type="entry name" value="GLYCOSYLTRANSFERASE FAMILY 92 PROTEIN"/>
    <property type="match status" value="1"/>
</dbReference>
<evidence type="ECO:0000256" key="3">
    <source>
        <dbReference type="ARBA" id="ARBA00022989"/>
    </source>
</evidence>
<evidence type="ECO:0000256" key="1">
    <source>
        <dbReference type="ARBA" id="ARBA00004167"/>
    </source>
</evidence>